<dbReference type="AlphaFoldDB" id="A0A4Q1BPN8"/>
<proteinExistence type="inferred from homology"/>
<dbReference type="OrthoDB" id="337270at2759"/>
<feature type="compositionally biased region" description="Polar residues" evidence="7">
    <location>
        <begin position="18"/>
        <end position="59"/>
    </location>
</feature>
<evidence type="ECO:0000313" key="9">
    <source>
        <dbReference type="Proteomes" id="UP000289152"/>
    </source>
</evidence>
<evidence type="ECO:0000256" key="1">
    <source>
        <dbReference type="ARBA" id="ARBA00004123"/>
    </source>
</evidence>
<keyword evidence="9" id="KW-1185">Reference proteome</keyword>
<keyword evidence="4 6" id="KW-0804">Transcription</keyword>
<evidence type="ECO:0000256" key="5">
    <source>
        <dbReference type="ARBA" id="ARBA00023242"/>
    </source>
</evidence>
<evidence type="ECO:0000256" key="4">
    <source>
        <dbReference type="ARBA" id="ARBA00023163"/>
    </source>
</evidence>
<comment type="caution">
    <text evidence="8">The sequence shown here is derived from an EMBL/GenBank/DDBJ whole genome shotgun (WGS) entry which is preliminary data.</text>
</comment>
<keyword evidence="5 6" id="KW-0539">Nucleus</keyword>
<dbReference type="Proteomes" id="UP000289152">
    <property type="component" value="Unassembled WGS sequence"/>
</dbReference>
<evidence type="ECO:0000256" key="3">
    <source>
        <dbReference type="ARBA" id="ARBA00023015"/>
    </source>
</evidence>
<dbReference type="VEuPathDB" id="FungiDB:TREMEDRAFT_35695"/>
<comment type="similarity">
    <text evidence="2 6">Belongs to the Mediator complex subunit 10 family.</text>
</comment>
<evidence type="ECO:0000313" key="8">
    <source>
        <dbReference type="EMBL" id="RXK39875.1"/>
    </source>
</evidence>
<dbReference type="FunCoup" id="A0A4Q1BPN8">
    <property type="interactions" value="348"/>
</dbReference>
<dbReference type="GO" id="GO:0016592">
    <property type="term" value="C:mediator complex"/>
    <property type="evidence" value="ECO:0007669"/>
    <property type="project" value="InterPro"/>
</dbReference>
<name>A0A4Q1BPN8_TREME</name>
<evidence type="ECO:0000256" key="2">
    <source>
        <dbReference type="ARBA" id="ARBA00005389"/>
    </source>
</evidence>
<keyword evidence="3 6" id="KW-0805">Transcription regulation</keyword>
<protein>
    <recommendedName>
        <fullName evidence="6">Mediator of RNA polymerase II transcription subunit 10</fullName>
    </recommendedName>
    <alternativeName>
        <fullName evidence="6">Mediator complex subunit 10</fullName>
    </alternativeName>
</protein>
<dbReference type="InParanoid" id="A0A4Q1BPN8"/>
<keyword evidence="6" id="KW-0010">Activator</keyword>
<evidence type="ECO:0000256" key="6">
    <source>
        <dbReference type="RuleBase" id="RU364146"/>
    </source>
</evidence>
<feature type="region of interest" description="Disordered" evidence="7">
    <location>
        <begin position="199"/>
        <end position="226"/>
    </location>
</feature>
<dbReference type="GO" id="GO:0003712">
    <property type="term" value="F:transcription coregulator activity"/>
    <property type="evidence" value="ECO:0007669"/>
    <property type="project" value="InterPro"/>
</dbReference>
<dbReference type="EMBL" id="SDIL01000025">
    <property type="protein sequence ID" value="RXK39875.1"/>
    <property type="molecule type" value="Genomic_DNA"/>
</dbReference>
<dbReference type="Pfam" id="PF09748">
    <property type="entry name" value="Med10"/>
    <property type="match status" value="1"/>
</dbReference>
<comment type="subcellular location">
    <subcellularLocation>
        <location evidence="1 6">Nucleus</location>
    </subcellularLocation>
</comment>
<evidence type="ECO:0000256" key="7">
    <source>
        <dbReference type="SAM" id="MobiDB-lite"/>
    </source>
</evidence>
<comment type="function">
    <text evidence="6">Component of the Mediator complex, a coactivator involved in the regulated transcription of nearly all RNA polymerase II-dependent genes. Mediator functions as a bridge to convey information from gene-specific regulatory proteins to the basal RNA polymerase II transcription machinery. Mediator is recruited to promoters by direct interactions with regulatory proteins and serves as a scaffold for the assembly of a functional preinitiation complex with RNA polymerase II and the general transcription factors.</text>
</comment>
<gene>
    <name evidence="6" type="primary">MED10</name>
    <name evidence="8" type="ORF">M231_02809</name>
</gene>
<feature type="region of interest" description="Disordered" evidence="7">
    <location>
        <begin position="1"/>
        <end position="63"/>
    </location>
</feature>
<dbReference type="InterPro" id="IPR019145">
    <property type="entry name" value="Mediator_Med10"/>
</dbReference>
<feature type="compositionally biased region" description="Basic and acidic residues" evidence="7">
    <location>
        <begin position="202"/>
        <end position="218"/>
    </location>
</feature>
<dbReference type="STRING" id="5217.A0A4Q1BPN8"/>
<sequence>MSLPSPALTPDQLPTRPTPSHSQSNPITNQLHPTQNGQSHLYHNGQSNPYISNGQSYQHDQSHMEGNGHAIISAPSVISDQKELRSLVEDHLLKLSQDLFEMEICAGEVGEGMEGAVPRLLGEINKSLLQLNQLSSQMTDSVPNQIVDNIDRNRNPHSYTKNTLSRATGENQYALGRVLGLESFRNQLYSSISESFPQLPLPERRHQPISNRIEKDEFPAVPPPMR</sequence>
<reference evidence="8 9" key="1">
    <citation type="submission" date="2016-06" db="EMBL/GenBank/DDBJ databases">
        <title>Evolution of pathogenesis and genome organization in the Tremellales.</title>
        <authorList>
            <person name="Cuomo C."/>
            <person name="Litvintseva A."/>
            <person name="Heitman J."/>
            <person name="Chen Y."/>
            <person name="Sun S."/>
            <person name="Springer D."/>
            <person name="Dromer F."/>
            <person name="Young S."/>
            <person name="Zeng Q."/>
            <person name="Chapman S."/>
            <person name="Gujja S."/>
            <person name="Saif S."/>
            <person name="Birren B."/>
        </authorList>
    </citation>
    <scope>NUCLEOTIDE SEQUENCE [LARGE SCALE GENOMIC DNA]</scope>
    <source>
        <strain evidence="8 9">ATCC 28783</strain>
    </source>
</reference>
<comment type="subunit">
    <text evidence="6">Component of the Mediator complex.</text>
</comment>
<organism evidence="8 9">
    <name type="scientific">Tremella mesenterica</name>
    <name type="common">Jelly fungus</name>
    <dbReference type="NCBI Taxonomy" id="5217"/>
    <lineage>
        <taxon>Eukaryota</taxon>
        <taxon>Fungi</taxon>
        <taxon>Dikarya</taxon>
        <taxon>Basidiomycota</taxon>
        <taxon>Agaricomycotina</taxon>
        <taxon>Tremellomycetes</taxon>
        <taxon>Tremellales</taxon>
        <taxon>Tremellaceae</taxon>
        <taxon>Tremella</taxon>
    </lineage>
</organism>
<accession>A0A4Q1BPN8</accession>
<dbReference type="GO" id="GO:0006357">
    <property type="term" value="P:regulation of transcription by RNA polymerase II"/>
    <property type="evidence" value="ECO:0007669"/>
    <property type="project" value="InterPro"/>
</dbReference>